<protein>
    <submittedName>
        <fullName evidence="4">ADP-ribose pyrophosphatase</fullName>
        <ecNumber evidence="4">3.6.1.13</ecNumber>
    </submittedName>
</protein>
<dbReference type="InterPro" id="IPR015797">
    <property type="entry name" value="NUDIX_hydrolase-like_dom_sf"/>
</dbReference>
<reference evidence="4 5" key="1">
    <citation type="submission" date="2016-02" db="EMBL/GenBank/DDBJ databases">
        <title>Genome sequence of Moorella mulderi DSM 14980.</title>
        <authorList>
            <person name="Poehlein A."/>
            <person name="Daniel R."/>
        </authorList>
    </citation>
    <scope>NUCLEOTIDE SEQUENCE [LARGE SCALE GENOMIC DNA]</scope>
    <source>
        <strain evidence="4 5">DSM 14980</strain>
    </source>
</reference>
<dbReference type="InterPro" id="IPR000086">
    <property type="entry name" value="NUDIX_hydrolase_dom"/>
</dbReference>
<dbReference type="PANTHER" id="PTHR11839:SF18">
    <property type="entry name" value="NUDIX HYDROLASE DOMAIN-CONTAINING PROTEIN"/>
    <property type="match status" value="1"/>
</dbReference>
<dbReference type="EMBL" id="LTBC01000009">
    <property type="protein sequence ID" value="KYH31641.1"/>
    <property type="molecule type" value="Genomic_DNA"/>
</dbReference>
<dbReference type="AlphaFoldDB" id="A0A151AVK5"/>
<name>A0A151AVK5_9FIRM</name>
<organism evidence="4 5">
    <name type="scientific">Moorella mulderi DSM 14980</name>
    <dbReference type="NCBI Taxonomy" id="1122241"/>
    <lineage>
        <taxon>Bacteria</taxon>
        <taxon>Bacillati</taxon>
        <taxon>Bacillota</taxon>
        <taxon>Clostridia</taxon>
        <taxon>Neomoorellales</taxon>
        <taxon>Neomoorellaceae</taxon>
        <taxon>Neomoorella</taxon>
    </lineage>
</organism>
<evidence type="ECO:0000313" key="5">
    <source>
        <dbReference type="Proteomes" id="UP000075670"/>
    </source>
</evidence>
<gene>
    <name evidence="4" type="primary">nudF</name>
    <name evidence="4" type="ORF">MOMUL_21970</name>
</gene>
<dbReference type="PROSITE" id="PS51462">
    <property type="entry name" value="NUDIX"/>
    <property type="match status" value="1"/>
</dbReference>
<dbReference type="GO" id="GO:0005829">
    <property type="term" value="C:cytosol"/>
    <property type="evidence" value="ECO:0007669"/>
    <property type="project" value="TreeGrafter"/>
</dbReference>
<comment type="cofactor">
    <cofactor evidence="1">
        <name>Mg(2+)</name>
        <dbReference type="ChEBI" id="CHEBI:18420"/>
    </cofactor>
</comment>
<dbReference type="Gene3D" id="3.90.79.10">
    <property type="entry name" value="Nucleoside Triphosphate Pyrophosphohydrolase"/>
    <property type="match status" value="1"/>
</dbReference>
<dbReference type="SUPFAM" id="SSF55811">
    <property type="entry name" value="Nudix"/>
    <property type="match status" value="1"/>
</dbReference>
<dbReference type="EC" id="3.6.1.13" evidence="4"/>
<proteinExistence type="predicted"/>
<evidence type="ECO:0000313" key="4">
    <source>
        <dbReference type="EMBL" id="KYH31641.1"/>
    </source>
</evidence>
<evidence type="ECO:0000259" key="3">
    <source>
        <dbReference type="PROSITE" id="PS51462"/>
    </source>
</evidence>
<dbReference type="GO" id="GO:0019693">
    <property type="term" value="P:ribose phosphate metabolic process"/>
    <property type="evidence" value="ECO:0007669"/>
    <property type="project" value="TreeGrafter"/>
</dbReference>
<dbReference type="GO" id="GO:0047631">
    <property type="term" value="F:ADP-ribose diphosphatase activity"/>
    <property type="evidence" value="ECO:0007669"/>
    <property type="project" value="UniProtKB-EC"/>
</dbReference>
<dbReference type="Pfam" id="PF00293">
    <property type="entry name" value="NUDIX"/>
    <property type="match status" value="1"/>
</dbReference>
<dbReference type="GO" id="GO:0006753">
    <property type="term" value="P:nucleoside phosphate metabolic process"/>
    <property type="evidence" value="ECO:0007669"/>
    <property type="project" value="TreeGrafter"/>
</dbReference>
<dbReference type="FunFam" id="3.90.79.10:FF:000024">
    <property type="entry name" value="ADP-ribose pyrophosphatase"/>
    <property type="match status" value="1"/>
</dbReference>
<keyword evidence="5" id="KW-1185">Reference proteome</keyword>
<dbReference type="PANTHER" id="PTHR11839">
    <property type="entry name" value="UDP/ADP-SUGAR PYROPHOSPHATASE"/>
    <property type="match status" value="1"/>
</dbReference>
<dbReference type="OrthoDB" id="9806150at2"/>
<dbReference type="InterPro" id="IPR020084">
    <property type="entry name" value="NUDIX_hydrolase_CS"/>
</dbReference>
<sequence length="178" mass="19886">MDLTEVLLTSERIYEGRILNLRRDRVRLPDGREASREVVEHPGAVAIIALDKEKNVYLVRQYRYPIGRVTLEIPAGKLDAGEEPVNCARRELAEEVGLAAAEWQLLLTFYSTPGFSDEIMYLFLATGLKPHREEADADEFLEVVRLPLPEAVAQIFKGTIQDAKSIAGLLAAARILQA</sequence>
<accession>A0A151AVK5</accession>
<dbReference type="Proteomes" id="UP000075670">
    <property type="component" value="Unassembled WGS sequence"/>
</dbReference>
<evidence type="ECO:0000256" key="2">
    <source>
        <dbReference type="ARBA" id="ARBA00022801"/>
    </source>
</evidence>
<feature type="domain" description="Nudix hydrolase" evidence="3">
    <location>
        <begin position="40"/>
        <end position="168"/>
    </location>
</feature>
<keyword evidence="2 4" id="KW-0378">Hydrolase</keyword>
<dbReference type="PROSITE" id="PS00893">
    <property type="entry name" value="NUDIX_BOX"/>
    <property type="match status" value="1"/>
</dbReference>
<evidence type="ECO:0000256" key="1">
    <source>
        <dbReference type="ARBA" id="ARBA00001946"/>
    </source>
</evidence>
<dbReference type="PATRIC" id="fig|1122241.3.peg.2340"/>
<dbReference type="RefSeq" id="WP_062284834.1">
    <property type="nucleotide sequence ID" value="NZ_LTBC01000009.1"/>
</dbReference>
<comment type="caution">
    <text evidence="4">The sequence shown here is derived from an EMBL/GenBank/DDBJ whole genome shotgun (WGS) entry which is preliminary data.</text>
</comment>